<dbReference type="AlphaFoldDB" id="A0A556N7N6"/>
<name>A0A556N7N6_9FLAO</name>
<sequence>MQIKKRFYAAFLVVLLTASSLLIFICLNILSTNQTNPLVPIPGDVKWVVRLDAESFVKKEVYNTLFAEKDDAFIQKVRELINKNFNGDSNKKSLRIDPQEDIVLYSIERNHKTYLLIAVQTKDADAFSKHIGAYCKSNQAGSAKGHCGLFIQQIKGKKDRDELEQTLMQILNQPFKELKKAAPEKNEFIALDLQKLPAKSGFSSMKLSVQHRDKSINLEGNVVYPKKLHASLKFGLKSEGVYVYSRFIPEALPDTLLNFLPDGLPHFKDIEAYAVDFQGTYLEDPKDSLPSIIGFLPTPVMNLIVQSKHDCKVEDLWKAFPESVRRPNLTLNFGNTVFHLKQLSANAYFIGVDPTAIVPYSGNDVFFVKGHLEKSTKIYGSTFVTAFIENMGPVKAFNDFLNSSESISIEIKHQHGSLYTISGQINFKKDKRPLHEMTKMVFGMPIFEQ</sequence>
<evidence type="ECO:0000313" key="3">
    <source>
        <dbReference type="Proteomes" id="UP000316008"/>
    </source>
</evidence>
<accession>A0A556N7N6</accession>
<comment type="caution">
    <text evidence="2">The sequence shown here is derived from an EMBL/GenBank/DDBJ whole genome shotgun (WGS) entry which is preliminary data.</text>
</comment>
<keyword evidence="3" id="KW-1185">Reference proteome</keyword>
<dbReference type="Proteomes" id="UP000316008">
    <property type="component" value="Unassembled WGS sequence"/>
</dbReference>
<keyword evidence="1" id="KW-1133">Transmembrane helix</keyword>
<dbReference type="EMBL" id="VLPL01000001">
    <property type="protein sequence ID" value="TSJ48121.1"/>
    <property type="molecule type" value="Genomic_DNA"/>
</dbReference>
<evidence type="ECO:0000313" key="2">
    <source>
        <dbReference type="EMBL" id="TSJ48121.1"/>
    </source>
</evidence>
<dbReference type="OrthoDB" id="9553301at2"/>
<organism evidence="2 3">
    <name type="scientific">Fluviicola chungangensis</name>
    <dbReference type="NCBI Taxonomy" id="2597671"/>
    <lineage>
        <taxon>Bacteria</taxon>
        <taxon>Pseudomonadati</taxon>
        <taxon>Bacteroidota</taxon>
        <taxon>Flavobacteriia</taxon>
        <taxon>Flavobacteriales</taxon>
        <taxon>Crocinitomicaceae</taxon>
        <taxon>Fluviicola</taxon>
    </lineage>
</organism>
<keyword evidence="1" id="KW-0472">Membrane</keyword>
<reference evidence="2 3" key="1">
    <citation type="submission" date="2019-07" db="EMBL/GenBank/DDBJ databases">
        <authorList>
            <person name="Huq M.A."/>
        </authorList>
    </citation>
    <scope>NUCLEOTIDE SEQUENCE [LARGE SCALE GENOMIC DNA]</scope>
    <source>
        <strain evidence="2 3">MAH-3</strain>
    </source>
</reference>
<dbReference type="RefSeq" id="WP_144331656.1">
    <property type="nucleotide sequence ID" value="NZ_VLPL01000001.1"/>
</dbReference>
<proteinExistence type="predicted"/>
<keyword evidence="1" id="KW-0812">Transmembrane</keyword>
<feature type="transmembrane region" description="Helical" evidence="1">
    <location>
        <begin position="7"/>
        <end position="30"/>
    </location>
</feature>
<protein>
    <recommendedName>
        <fullName evidence="4">DUF3352 domain-containing protein</fullName>
    </recommendedName>
</protein>
<evidence type="ECO:0008006" key="4">
    <source>
        <dbReference type="Google" id="ProtNLM"/>
    </source>
</evidence>
<gene>
    <name evidence="2" type="ORF">FO442_03020</name>
</gene>
<evidence type="ECO:0000256" key="1">
    <source>
        <dbReference type="SAM" id="Phobius"/>
    </source>
</evidence>